<dbReference type="GO" id="GO:0006298">
    <property type="term" value="P:mismatch repair"/>
    <property type="evidence" value="ECO:0007669"/>
    <property type="project" value="TreeGrafter"/>
</dbReference>
<dbReference type="KEGG" id="sphj:BSL82_18730"/>
<dbReference type="AlphaFoldDB" id="A0A1L4A0R8"/>
<evidence type="ECO:0000313" key="4">
    <source>
        <dbReference type="EMBL" id="API61473.1"/>
    </source>
</evidence>
<reference evidence="4 5" key="1">
    <citation type="submission" date="2016-11" db="EMBL/GenBank/DDBJ databases">
        <title>Complete Genome Sequence of alachlor-degrading Sphingomonas sp. strain JJ-A5.</title>
        <authorList>
            <person name="Lee H."/>
            <person name="Ka J.-O."/>
        </authorList>
    </citation>
    <scope>NUCLEOTIDE SEQUENCE [LARGE SCALE GENOMIC DNA]</scope>
    <source>
        <strain evidence="4 5">JJ-A5</strain>
        <plasmid evidence="5">phsl3</plasmid>
    </source>
</reference>
<dbReference type="GO" id="GO:0032259">
    <property type="term" value="P:methylation"/>
    <property type="evidence" value="ECO:0007669"/>
    <property type="project" value="UniProtKB-KW"/>
</dbReference>
<dbReference type="GO" id="GO:0009007">
    <property type="term" value="F:site-specific DNA-methyltransferase (adenine-specific) activity"/>
    <property type="evidence" value="ECO:0007669"/>
    <property type="project" value="UniProtKB-EC"/>
</dbReference>
<dbReference type="InterPro" id="IPR029063">
    <property type="entry name" value="SAM-dependent_MTases_sf"/>
</dbReference>
<dbReference type="SUPFAM" id="SSF53335">
    <property type="entry name" value="S-adenosyl-L-methionine-dependent methyltransferases"/>
    <property type="match status" value="1"/>
</dbReference>
<gene>
    <name evidence="4" type="ORF">BSL82_18730</name>
</gene>
<protein>
    <submittedName>
        <fullName evidence="4">DNA methylase</fullName>
    </submittedName>
</protein>
<geneLocation type="plasmid" evidence="5">
    <name>phsl3</name>
</geneLocation>
<evidence type="ECO:0000256" key="3">
    <source>
        <dbReference type="ARBA" id="ARBA00022691"/>
    </source>
</evidence>
<dbReference type="Gene3D" id="3.40.50.150">
    <property type="entry name" value="Vaccinia Virus protein VP39"/>
    <property type="match status" value="1"/>
</dbReference>
<dbReference type="RefSeq" id="WP_014194362.1">
    <property type="nucleotide sequence ID" value="NZ_CP018224.1"/>
</dbReference>
<sequence length="234" mass="25882">MTGYLGSKQVSGAYQAVIANMPPHDTYIETHLGSGIVLRRKPPAARSIGLEIDPATFECFGSIAAEESSAFDGAAVETYNVDCLAFLRDFDFSAAGRVLIYADPPYVLATRSHPGTRYRYDYTDADHRELLAVLDALPASVMISGYPSSLYSELLPAPRWRVLSYQAMTRGGPRTECLWMNYAPDAAHWATHAGVDFTDRQRIKRKAARWKRMFSELPAGERIAILAALLEVDS</sequence>
<keyword evidence="1 4" id="KW-0489">Methyltransferase</keyword>
<dbReference type="GO" id="GO:1904047">
    <property type="term" value="F:S-adenosyl-L-methionine binding"/>
    <property type="evidence" value="ECO:0007669"/>
    <property type="project" value="TreeGrafter"/>
</dbReference>
<keyword evidence="4" id="KW-0614">Plasmid</keyword>
<proteinExistence type="predicted"/>
<dbReference type="EMBL" id="CP018224">
    <property type="protein sequence ID" value="API61473.1"/>
    <property type="molecule type" value="Genomic_DNA"/>
</dbReference>
<accession>A0A1L4A0R8</accession>
<keyword evidence="3" id="KW-0949">S-adenosyl-L-methionine</keyword>
<evidence type="ECO:0000313" key="5">
    <source>
        <dbReference type="Proteomes" id="UP000182063"/>
    </source>
</evidence>
<name>A0A1L4A0R8_9SPHN</name>
<dbReference type="InterPro" id="IPR012327">
    <property type="entry name" value="MeTrfase_D12"/>
</dbReference>
<evidence type="ECO:0000256" key="2">
    <source>
        <dbReference type="ARBA" id="ARBA00022679"/>
    </source>
</evidence>
<evidence type="ECO:0000256" key="1">
    <source>
        <dbReference type="ARBA" id="ARBA00022603"/>
    </source>
</evidence>
<dbReference type="GO" id="GO:0009307">
    <property type="term" value="P:DNA restriction-modification system"/>
    <property type="evidence" value="ECO:0007669"/>
    <property type="project" value="InterPro"/>
</dbReference>
<dbReference type="Proteomes" id="UP000182063">
    <property type="component" value="Plasmid pHSL3"/>
</dbReference>
<dbReference type="OrthoDB" id="9805629at2"/>
<keyword evidence="2" id="KW-0808">Transferase</keyword>
<dbReference type="PANTHER" id="PTHR30481">
    <property type="entry name" value="DNA ADENINE METHYLASE"/>
    <property type="match status" value="1"/>
</dbReference>
<keyword evidence="5" id="KW-1185">Reference proteome</keyword>
<organism evidence="4 5">
    <name type="scientific">Tardibacter chloracetimidivorans</name>
    <dbReference type="NCBI Taxonomy" id="1921510"/>
    <lineage>
        <taxon>Bacteria</taxon>
        <taxon>Pseudomonadati</taxon>
        <taxon>Pseudomonadota</taxon>
        <taxon>Alphaproteobacteria</taxon>
        <taxon>Sphingomonadales</taxon>
        <taxon>Sphingomonadaceae</taxon>
        <taxon>Tardibacter</taxon>
    </lineage>
</organism>
<dbReference type="REBASE" id="175554">
    <property type="entry name" value="M.SspJJA5ORF18730P"/>
</dbReference>
<dbReference type="GO" id="GO:0043565">
    <property type="term" value="F:sequence-specific DNA binding"/>
    <property type="evidence" value="ECO:0007669"/>
    <property type="project" value="TreeGrafter"/>
</dbReference>